<dbReference type="Pfam" id="PF13876">
    <property type="entry name" value="Phage_gp49_66"/>
    <property type="match status" value="1"/>
</dbReference>
<dbReference type="EMBL" id="KM974184">
    <property type="protein sequence ID" value="AIX13220.1"/>
    <property type="molecule type" value="Genomic_DNA"/>
</dbReference>
<name>A0A0A0YT84_9CAUD</name>
<evidence type="ECO:0000256" key="1">
    <source>
        <dbReference type="SAM" id="Coils"/>
    </source>
</evidence>
<dbReference type="OrthoDB" id="14196at10239"/>
<dbReference type="Proteomes" id="UP000030328">
    <property type="component" value="Segment"/>
</dbReference>
<gene>
    <name evidence="2" type="ORF">YH6_067</name>
</gene>
<evidence type="ECO:0000313" key="2">
    <source>
        <dbReference type="EMBL" id="AIX13220.1"/>
    </source>
</evidence>
<dbReference type="GeneID" id="24724964"/>
<reference evidence="2 3" key="1">
    <citation type="submission" date="2014-10" db="EMBL/GenBank/DDBJ databases">
        <authorList>
            <person name="Yang M."/>
            <person name="Han W."/>
        </authorList>
    </citation>
    <scope>NUCLEOTIDE SEQUENCE [LARGE SCALE GENOMIC DNA]</scope>
</reference>
<keyword evidence="3" id="KW-1185">Reference proteome</keyword>
<dbReference type="InterPro" id="IPR025915">
    <property type="entry name" value="Phage_gp49_66"/>
</dbReference>
<sequence>MKVNPQDVKNMIVEESFTILPNGLTTVCQLTLVNGWTVTGQSFCVDPDEFDAEIGIEIARRNAEDEVWKFAGYELMQKLHKRRMGAKERLKLELQELRERQERLFNLLHTDAAVDIPEYAYSLLEQQETAQRNLIEILEERLKQWQD</sequence>
<organism evidence="2 3">
    <name type="scientific">Pseudomonas phage YH6</name>
    <dbReference type="NCBI Taxonomy" id="1566995"/>
    <lineage>
        <taxon>Viruses</taxon>
        <taxon>Duplodnaviria</taxon>
        <taxon>Heunggongvirae</taxon>
        <taxon>Uroviricota</taxon>
        <taxon>Caudoviricetes</taxon>
        <taxon>Schitoviridae</taxon>
        <taxon>Migulavirinae</taxon>
        <taxon>Litunavirus</taxon>
        <taxon>Litunavirus Yh6</taxon>
    </lineage>
</organism>
<evidence type="ECO:0000313" key="3">
    <source>
        <dbReference type="Proteomes" id="UP000030328"/>
    </source>
</evidence>
<keyword evidence="1" id="KW-0175">Coiled coil</keyword>
<dbReference type="KEGG" id="vg:24724964"/>
<feature type="coiled-coil region" evidence="1">
    <location>
        <begin position="80"/>
        <end position="141"/>
    </location>
</feature>
<protein>
    <submittedName>
        <fullName evidence="2">Uncharacterized protein</fullName>
    </submittedName>
</protein>
<dbReference type="RefSeq" id="YP_009152567.1">
    <property type="nucleotide sequence ID" value="NC_027388.1"/>
</dbReference>
<proteinExistence type="predicted"/>
<dbReference type="InterPro" id="IPR054052">
    <property type="entry name" value="Y16Q-like"/>
</dbReference>
<dbReference type="Pfam" id="PF21825">
    <property type="entry name" value="crAss001_48"/>
    <property type="match status" value="1"/>
</dbReference>
<accession>A0A0A0YT84</accession>